<dbReference type="OrthoDB" id="7210788at2"/>
<evidence type="ECO:0000313" key="5">
    <source>
        <dbReference type="Proteomes" id="UP000269019"/>
    </source>
</evidence>
<feature type="region of interest" description="Disordered" evidence="1">
    <location>
        <begin position="584"/>
        <end position="607"/>
    </location>
</feature>
<dbReference type="Pfam" id="PF04213">
    <property type="entry name" value="HtaA"/>
    <property type="match status" value="2"/>
</dbReference>
<feature type="domain" description="Htaa" evidence="3">
    <location>
        <begin position="371"/>
        <end position="523"/>
    </location>
</feature>
<protein>
    <submittedName>
        <fullName evidence="4">Htaa</fullName>
    </submittedName>
</protein>
<feature type="region of interest" description="Disordered" evidence="1">
    <location>
        <begin position="290"/>
        <end position="362"/>
    </location>
</feature>
<dbReference type="AlphaFoldDB" id="A0A3G6J3C3"/>
<dbReference type="EMBL" id="CP033896">
    <property type="protein sequence ID" value="AZA12571.1"/>
    <property type="molecule type" value="Genomic_DNA"/>
</dbReference>
<feature type="transmembrane region" description="Helical" evidence="2">
    <location>
        <begin position="643"/>
        <end position="663"/>
    </location>
</feature>
<keyword evidence="2" id="KW-0472">Membrane</keyword>
<dbReference type="InterPro" id="IPR007331">
    <property type="entry name" value="Htaa"/>
</dbReference>
<name>A0A3G6J3C3_9CORY</name>
<evidence type="ECO:0000259" key="3">
    <source>
        <dbReference type="Pfam" id="PF04213"/>
    </source>
</evidence>
<evidence type="ECO:0000256" key="2">
    <source>
        <dbReference type="SAM" id="Phobius"/>
    </source>
</evidence>
<evidence type="ECO:0000313" key="4">
    <source>
        <dbReference type="EMBL" id="AZA12571.1"/>
    </source>
</evidence>
<feature type="domain" description="Htaa" evidence="3">
    <location>
        <begin position="63"/>
        <end position="217"/>
    </location>
</feature>
<proteinExistence type="predicted"/>
<accession>A0A3G6J3C3</accession>
<sequence precursor="true">MVCAPSRASKQRQVSNQSRRLLAATATTLLVAGGVLLPIAGEGAVVPVAAAADCSDPYLAISGEMTWGVKESFLKYVTGPIAKGSYSTSGAAKQTATGFSFPLKQSYVESGGDEGVLAGSGTVQFSGHGGKLATTFTAPIITFTRADEAMLSLEVTSQDPEGKPVAVSGKRVDFATVRFSAPLQGTGSYQGEVSLTSAGATAFADFYEPGTLMDPLVIEVTGADSRCGKRPTASNSGGSTAASTKYDLDTGHPGLDALGLLNSYLSAGNSAIENSLKIVDNIDKITARQNPHLRQPGAASGASAPGGSGAAVPEQGSAVRPGQPAAASGTPQVASVPGTSSGSTQPGAAPAAVQSGGGADGQQCQQVTQSAIAWGVKTSFRSYITGSIAKGSWSLSGVSERGGVFQFAGSGGSFDPAQSSGTLTTTGEVRFSGHGGILDLRLSDPAVVIAGSTGQLVATVSSQDTSGNPRDYGRVVLATIAVDELQTSDDAVSGSGQVYLTEVGAQAFGDFYEPGTALDPIRFQARLGEGSSCTTGVFTGAATGAAGGSSAGALQAAAGRNSGTAATTERSTVAAGTAEGLDLLDGQEDASGTDVRTGRAFGQRGDGKVTFHSADTTNPQGSTAAAGADTLTAASVPGRFSPWQYALITIAFVVAAAACVGMARFEQLR</sequence>
<dbReference type="Proteomes" id="UP000269019">
    <property type="component" value="Chromosome"/>
</dbReference>
<evidence type="ECO:0000256" key="1">
    <source>
        <dbReference type="SAM" id="MobiDB-lite"/>
    </source>
</evidence>
<feature type="compositionally biased region" description="Polar residues" evidence="1">
    <location>
        <begin position="329"/>
        <end position="346"/>
    </location>
</feature>
<dbReference type="KEGG" id="ccho:CCHOA_00710"/>
<keyword evidence="2" id="KW-1133">Transmembrane helix</keyword>
<gene>
    <name evidence="4" type="ORF">CCHOA_00710</name>
</gene>
<reference evidence="4 5" key="1">
    <citation type="submission" date="2018-11" db="EMBL/GenBank/DDBJ databases">
        <authorList>
            <person name="Kleinhagauer T."/>
            <person name="Glaeser S.P."/>
            <person name="Spergser J."/>
            <person name="Ruckert C."/>
            <person name="Kaempfer P."/>
            <person name="Busse H.-J."/>
        </authorList>
    </citation>
    <scope>NUCLEOTIDE SEQUENCE [LARGE SCALE GENOMIC DNA]</scope>
    <source>
        <strain evidence="4 5">200CH</strain>
    </source>
</reference>
<keyword evidence="5" id="KW-1185">Reference proteome</keyword>
<dbReference type="RefSeq" id="WP_123925749.1">
    <property type="nucleotide sequence ID" value="NZ_CP033896.1"/>
</dbReference>
<feature type="region of interest" description="Disordered" evidence="1">
    <location>
        <begin position="224"/>
        <end position="245"/>
    </location>
</feature>
<feature type="compositionally biased region" description="Low complexity" evidence="1">
    <location>
        <begin position="232"/>
        <end position="244"/>
    </location>
</feature>
<keyword evidence="2" id="KW-0812">Transmembrane</keyword>
<organism evidence="4 5">
    <name type="scientific">Corynebacterium choanae</name>
    <dbReference type="NCBI Taxonomy" id="1862358"/>
    <lineage>
        <taxon>Bacteria</taxon>
        <taxon>Bacillati</taxon>
        <taxon>Actinomycetota</taxon>
        <taxon>Actinomycetes</taxon>
        <taxon>Mycobacteriales</taxon>
        <taxon>Corynebacteriaceae</taxon>
        <taxon>Corynebacterium</taxon>
    </lineage>
</organism>